<evidence type="ECO:0000259" key="5">
    <source>
        <dbReference type="PROSITE" id="PS50235"/>
    </source>
</evidence>
<dbReference type="AlphaFoldDB" id="W5JDF9"/>
<dbReference type="PANTHER" id="PTHR21646:SF46">
    <property type="entry name" value="UBIQUITIN CARBOXYL-TERMINAL HYDROLASE"/>
    <property type="match status" value="1"/>
</dbReference>
<evidence type="ECO:0000256" key="2">
    <source>
        <dbReference type="ARBA" id="ARBA00009085"/>
    </source>
</evidence>
<dbReference type="EMBL" id="ADMH02001856">
    <property type="protein sequence ID" value="ETN60849.1"/>
    <property type="molecule type" value="Genomic_DNA"/>
</dbReference>
<keyword evidence="3" id="KW-0833">Ubl conjugation pathway</keyword>
<dbReference type="InterPro" id="IPR015063">
    <property type="entry name" value="USP8_dimer"/>
</dbReference>
<organism evidence="6">
    <name type="scientific">Anopheles darlingi</name>
    <name type="common">Mosquito</name>
    <dbReference type="NCBI Taxonomy" id="43151"/>
    <lineage>
        <taxon>Eukaryota</taxon>
        <taxon>Metazoa</taxon>
        <taxon>Ecdysozoa</taxon>
        <taxon>Arthropoda</taxon>
        <taxon>Hexapoda</taxon>
        <taxon>Insecta</taxon>
        <taxon>Pterygota</taxon>
        <taxon>Neoptera</taxon>
        <taxon>Endopterygota</taxon>
        <taxon>Diptera</taxon>
        <taxon>Nematocera</taxon>
        <taxon>Culicoidea</taxon>
        <taxon>Culicidae</taxon>
        <taxon>Anophelinae</taxon>
        <taxon>Anopheles</taxon>
    </lineage>
</organism>
<dbReference type="InterPro" id="IPR018200">
    <property type="entry name" value="USP_CS"/>
</dbReference>
<dbReference type="HOGENOM" id="CLU_009980_1_0_1"/>
<name>W5JDF9_ANODA</name>
<sequence length="955" mass="110589">MMMKPNKPTPVNPPKPLHLGTHIDDLEKLYMKLPADIRDRELDLICRSAKKLIEQSDRYYLEKDEEQAYVGYMRLMNLVQTIRQNKEYARKKQMVTKLLGTQADFNRIFTKLNLLKTSLEERYREQALRKAGATPSITVVTNSERNQATPTVTTHFIGNRQAITAKELHDVMNDPRVSLLIMDCRSAKDFEESHLRYSYLVNVPEHLLVAGMTAGKINHALPPESRILWSNRMVKEHVVLMDWNTSGNPVKDTPIYVLNYILCHYDQDIEDTKIIRLDGGYESFLLYYPAACTNPNYCPPLALYTASENIDDIEYPNINDIPMKEESFSKRGFKPTIDRSSKVAAVSLYQARQKPLEDILVEHEQILDKSKQNALDIINTETELQNLEQQEPSDAGLDETQESLLFEVMQLKDRQRDYEAEKARILEEEESYKEMEKEKQERGERISTEQAERLEREAYERRLLEKEREQRELEEKCQRLAREREAKLALAREQKRHLKENVPEGPKSYPDQQLAHVATTNSMPLFDRSAKPLADHNHNVRTTSDLDVVQRDFAPVYGNVSASSTVGLAFPECTMVVVAGYKIKLPHYHQLIPYKKSIVRIRASVLTWGGRGLTGLKNLGNTCYMNSILQCLSNTYFLNEFFHDASFKMRLNRNNKTQGKIGEEVAAVIKALWTGQYKCIASKNLRYVVGQYERQFGGIEQQDSHEFLTILMDWLHSDLQTIQMQISTSLDQLPPSEKAWIEHFKGKGSYISELFYGQIKSTVKCTRCHNESATYESFSNLSLELPQDSNICYLENCLDMYFNGEEVRGWHCPKCKSNQDAIKKLDISRLPSIMVIHFKRFYADPETAATIYRKKQTLVKFPLNDLNMTRYLARTEVNRNKRLTTFRYHLYGVSNHYGSMESGHYTAFCLNNIHQKWFKFDDYNVSSIDASDVQASAAYILFYSCLPDRPQSDVR</sequence>
<dbReference type="FunCoup" id="W5JDF9">
    <property type="interactions" value="1123"/>
</dbReference>
<protein>
    <recommendedName>
        <fullName evidence="3">Ubiquitin carboxyl-terminal hydrolase</fullName>
        <ecNumber evidence="3">3.4.19.12</ecNumber>
    </recommendedName>
</protein>
<dbReference type="Gene3D" id="3.90.70.10">
    <property type="entry name" value="Cysteine proteinases"/>
    <property type="match status" value="1"/>
</dbReference>
<reference evidence="6" key="1">
    <citation type="journal article" date="2010" name="BMC Genomics">
        <title>Combination of measures distinguishes pre-miRNAs from other stem-loops in the genome of the newly sequenced Anopheles darlingi.</title>
        <authorList>
            <person name="Mendes N.D."/>
            <person name="Freitas A.T."/>
            <person name="Vasconcelos A.T."/>
            <person name="Sagot M.F."/>
        </authorList>
    </citation>
    <scope>NUCLEOTIDE SEQUENCE</scope>
</reference>
<comment type="caution">
    <text evidence="6">The sequence shown here is derived from an EMBL/GenBank/DDBJ whole genome shotgun (WGS) entry which is preliminary data.</text>
</comment>
<dbReference type="InterPro" id="IPR038765">
    <property type="entry name" value="Papain-like_cys_pep_sf"/>
</dbReference>
<dbReference type="InterPro" id="IPR036873">
    <property type="entry name" value="Rhodanese-like_dom_sf"/>
</dbReference>
<dbReference type="eggNOG" id="KOG1868">
    <property type="taxonomic scope" value="Eukaryota"/>
</dbReference>
<dbReference type="OrthoDB" id="292964at2759"/>
<evidence type="ECO:0000313" key="6">
    <source>
        <dbReference type="EMBL" id="ETN60849.1"/>
    </source>
</evidence>
<evidence type="ECO:0000256" key="4">
    <source>
        <dbReference type="SAM" id="Coils"/>
    </source>
</evidence>
<dbReference type="PROSITE" id="PS00972">
    <property type="entry name" value="USP_1"/>
    <property type="match status" value="1"/>
</dbReference>
<evidence type="ECO:0000256" key="1">
    <source>
        <dbReference type="ARBA" id="ARBA00000707"/>
    </source>
</evidence>
<dbReference type="GO" id="GO:0016579">
    <property type="term" value="P:protein deubiquitination"/>
    <property type="evidence" value="ECO:0007669"/>
    <property type="project" value="InterPro"/>
</dbReference>
<dbReference type="GO" id="GO:0006508">
    <property type="term" value="P:proteolysis"/>
    <property type="evidence" value="ECO:0007669"/>
    <property type="project" value="UniProtKB-KW"/>
</dbReference>
<dbReference type="CDD" id="cd02674">
    <property type="entry name" value="Peptidase_C19R"/>
    <property type="match status" value="1"/>
</dbReference>
<gene>
    <name evidence="6" type="ORF">AND_007510</name>
</gene>
<reference evidence="6" key="3">
    <citation type="journal article" date="2013" name="Nucleic Acids Res.">
        <title>The genome of Anopheles darlingi, the main neotropical malaria vector.</title>
        <authorList>
            <person name="Marinotti O."/>
            <person name="Cerqueira G.C."/>
            <person name="de Almeida L.G."/>
            <person name="Ferro M.I."/>
            <person name="Loreto E.L."/>
            <person name="Zaha A."/>
            <person name="Teixeira S.M."/>
            <person name="Wespiser A.R."/>
            <person name="Almeida E Silva A."/>
            <person name="Schlindwein A.D."/>
            <person name="Pacheco A.C."/>
            <person name="Silva A.L."/>
            <person name="Graveley B.R."/>
            <person name="Walenz B.P."/>
            <person name="Lima Bde A."/>
            <person name="Ribeiro C.A."/>
            <person name="Nunes-Silva C.G."/>
            <person name="de Carvalho C.R."/>
            <person name="Soares C.M."/>
            <person name="de Menezes C.B."/>
            <person name="Matiolli C."/>
            <person name="Caffrey D."/>
            <person name="Araujo D.A."/>
            <person name="de Oliveira D.M."/>
            <person name="Golenbock D."/>
            <person name="Grisard E.C."/>
            <person name="Fantinatti-Garboggini F."/>
            <person name="de Carvalho F.M."/>
            <person name="Barcellos F.G."/>
            <person name="Prosdocimi F."/>
            <person name="May G."/>
            <person name="Azevedo Junior G.M."/>
            <person name="Guimaraes G.M."/>
            <person name="Goldman G.H."/>
            <person name="Padilha I.Q."/>
            <person name="Batista Jda S."/>
            <person name="Ferro J.A."/>
            <person name="Ribeiro J.M."/>
            <person name="Fietto J.L."/>
            <person name="Dabbas K.M."/>
            <person name="Cerdeira L."/>
            <person name="Agnez-Lima L.F."/>
            <person name="Brocchi M."/>
            <person name="de Carvalho M.O."/>
            <person name="Teixeira Mde M."/>
            <person name="Diniz Maia Mde M."/>
            <person name="Goldman M.H."/>
            <person name="Cruz Schneider M.P."/>
            <person name="Felipe M.S."/>
            <person name="Hungria M."/>
            <person name="Nicolas M.F."/>
            <person name="Pereira M."/>
            <person name="Montes M.A."/>
            <person name="Cantao M.E."/>
            <person name="Vincentz M."/>
            <person name="Rafael M.S."/>
            <person name="Silverman N."/>
            <person name="Stoco P.H."/>
            <person name="Souza R.C."/>
            <person name="Vicentini R."/>
            <person name="Gazzinelli R.T."/>
            <person name="Neves Rde O."/>
            <person name="Silva R."/>
            <person name="Astolfi-Filho S."/>
            <person name="Maciel T.E."/>
            <person name="Urmenyi T.P."/>
            <person name="Tadei W.P."/>
            <person name="Camargo E.P."/>
            <person name="de Vasconcelos A.T."/>
        </authorList>
    </citation>
    <scope>NUCLEOTIDE SEQUENCE</scope>
</reference>
<keyword evidence="3 6" id="KW-0645">Protease</keyword>
<dbReference type="Pfam" id="PF08969">
    <property type="entry name" value="USP8_dimer"/>
    <property type="match status" value="1"/>
</dbReference>
<keyword evidence="4" id="KW-0175">Coiled coil</keyword>
<reference evidence="6" key="2">
    <citation type="submission" date="2010-05" db="EMBL/GenBank/DDBJ databases">
        <authorList>
            <person name="Almeida L.G."/>
            <person name="Nicolas M.F."/>
            <person name="Souza R.C."/>
            <person name="Vasconcelos A.T.R."/>
        </authorList>
    </citation>
    <scope>NUCLEOTIDE SEQUENCE</scope>
</reference>
<dbReference type="InParanoid" id="W5JDF9"/>
<dbReference type="SUPFAM" id="SSF54001">
    <property type="entry name" value="Cysteine proteinases"/>
    <property type="match status" value="1"/>
</dbReference>
<dbReference type="SUPFAM" id="SSF140856">
    <property type="entry name" value="USP8 N-terminal domain-like"/>
    <property type="match status" value="1"/>
</dbReference>
<dbReference type="SUPFAM" id="SSF52821">
    <property type="entry name" value="Rhodanese/Cell cycle control phosphatase"/>
    <property type="match status" value="1"/>
</dbReference>
<feature type="coiled-coil region" evidence="4">
    <location>
        <begin position="408"/>
        <end position="501"/>
    </location>
</feature>
<dbReference type="InterPro" id="IPR050185">
    <property type="entry name" value="Ub_carboxyl-term_hydrolase"/>
</dbReference>
<dbReference type="OMA" id="IEMTNAE"/>
<accession>W5JDF9</accession>
<dbReference type="InterPro" id="IPR028889">
    <property type="entry name" value="USP"/>
</dbReference>
<proteinExistence type="inferred from homology"/>
<dbReference type="PROSITE" id="PS50235">
    <property type="entry name" value="USP_3"/>
    <property type="match status" value="1"/>
</dbReference>
<comment type="similarity">
    <text evidence="2 3">Belongs to the peptidase C19 family.</text>
</comment>
<dbReference type="Pfam" id="PF00443">
    <property type="entry name" value="UCH"/>
    <property type="match status" value="1"/>
</dbReference>
<dbReference type="InterPro" id="IPR001394">
    <property type="entry name" value="Peptidase_C19_UCH"/>
</dbReference>
<dbReference type="VEuPathDB" id="VectorBase:ADAC007510"/>
<dbReference type="STRING" id="43151.W5JDF9"/>
<feature type="domain" description="USP" evidence="5">
    <location>
        <begin position="614"/>
        <end position="946"/>
    </location>
</feature>
<dbReference type="GO" id="GO:0004843">
    <property type="term" value="F:cysteine-type deubiquitinase activity"/>
    <property type="evidence" value="ECO:0007669"/>
    <property type="project" value="UniProtKB-UniRule"/>
</dbReference>
<keyword evidence="3" id="KW-0378">Hydrolase</keyword>
<dbReference type="EC" id="3.4.19.12" evidence="3"/>
<dbReference type="Gene3D" id="1.20.58.80">
    <property type="entry name" value="Phosphotransferase system, lactose/cellobiose-type IIA subunit"/>
    <property type="match status" value="1"/>
</dbReference>
<dbReference type="PROSITE" id="PS00973">
    <property type="entry name" value="USP_2"/>
    <property type="match status" value="1"/>
</dbReference>
<dbReference type="VEuPathDB" id="VectorBase:ADAR2_002138"/>
<evidence type="ECO:0000256" key="3">
    <source>
        <dbReference type="RuleBase" id="RU366025"/>
    </source>
</evidence>
<comment type="catalytic activity">
    <reaction evidence="1 3">
        <text>Thiol-dependent hydrolysis of ester, thioester, amide, peptide and isopeptide bonds formed by the C-terminal Gly of ubiquitin (a 76-residue protein attached to proteins as an intracellular targeting signal).</text>
        <dbReference type="EC" id="3.4.19.12"/>
    </reaction>
</comment>
<keyword evidence="3" id="KW-0788">Thiol protease</keyword>
<dbReference type="PANTHER" id="PTHR21646">
    <property type="entry name" value="UBIQUITIN CARBOXYL-TERMINAL HYDROLASE"/>
    <property type="match status" value="1"/>
</dbReference>
<dbReference type="Gene3D" id="3.40.250.10">
    <property type="entry name" value="Rhodanese-like domain"/>
    <property type="match status" value="1"/>
</dbReference>
<dbReference type="CDD" id="cd22265">
    <property type="entry name" value="UDM1_RNF168"/>
    <property type="match status" value="1"/>
</dbReference>